<dbReference type="EMBL" id="CP002348">
    <property type="protein sequence ID" value="ADR19963.1"/>
    <property type="molecule type" value="Genomic_DNA"/>
</dbReference>
<gene>
    <name evidence="2" type="ordered locus">Calni_2070</name>
</gene>
<name>E4TK91_CALNY</name>
<keyword evidence="2" id="KW-0614">Plasmid</keyword>
<feature type="transmembrane region" description="Helical" evidence="1">
    <location>
        <begin position="45"/>
        <end position="67"/>
    </location>
</feature>
<keyword evidence="1" id="KW-0812">Transmembrane</keyword>
<evidence type="ECO:0000256" key="1">
    <source>
        <dbReference type="SAM" id="Phobius"/>
    </source>
</evidence>
<keyword evidence="3" id="KW-1185">Reference proteome</keyword>
<keyword evidence="1" id="KW-0472">Membrane</keyword>
<dbReference type="KEGG" id="cni:Calni_2070"/>
<evidence type="ECO:0000313" key="3">
    <source>
        <dbReference type="Proteomes" id="UP000007039"/>
    </source>
</evidence>
<dbReference type="RefSeq" id="WP_013447264.1">
    <property type="nucleotide sequence ID" value="NC_014749.1"/>
</dbReference>
<dbReference type="AlphaFoldDB" id="E4TK91"/>
<reference evidence="2 3" key="2">
    <citation type="journal article" date="2011" name="Stand. Genomic Sci.">
        <title>Complete genome sequence of Calditerrivibrio nitroreducens type strain (Yu37-1).</title>
        <authorList>
            <person name="Pitluck S."/>
            <person name="Sikorski J."/>
            <person name="Zeytun A."/>
            <person name="Lapidus A."/>
            <person name="Nolan M."/>
            <person name="Lucas S."/>
            <person name="Hammon N."/>
            <person name="Deshpande S."/>
            <person name="Cheng J.F."/>
            <person name="Tapia R."/>
            <person name="Han C."/>
            <person name="Goodwin L."/>
            <person name="Liolios K."/>
            <person name="Pagani I."/>
            <person name="Ivanova N."/>
            <person name="Mavromatis K."/>
            <person name="Pati A."/>
            <person name="Chen A."/>
            <person name="Palaniappan K."/>
            <person name="Hauser L."/>
            <person name="Chang Y.J."/>
            <person name="Jeffries C.D."/>
            <person name="Detter J.C."/>
            <person name="Brambilla E."/>
            <person name="Djao O.D."/>
            <person name="Rohde M."/>
            <person name="Spring S."/>
            <person name="Goker M."/>
            <person name="Woyke T."/>
            <person name="Bristow J."/>
            <person name="Eisen J.A."/>
            <person name="Markowitz V."/>
            <person name="Hugenholtz P."/>
            <person name="Kyrpides N.C."/>
            <person name="Klenk H.P."/>
            <person name="Land M."/>
        </authorList>
    </citation>
    <scope>NUCLEOTIDE SEQUENCE [LARGE SCALE GENOMIC DNA]</scope>
    <source>
        <strain evidence="3">DSM 19672 / NBRC 101217 / Yu37-1</strain>
        <plasmid evidence="3">Plasmid pCALNI01</plasmid>
    </source>
</reference>
<dbReference type="HOGENOM" id="CLU_2664143_0_0_0"/>
<dbReference type="Proteomes" id="UP000007039">
    <property type="component" value="Plasmid pCALNI01"/>
</dbReference>
<evidence type="ECO:0000313" key="2">
    <source>
        <dbReference type="EMBL" id="ADR19963.1"/>
    </source>
</evidence>
<reference key="1">
    <citation type="submission" date="2010-11" db="EMBL/GenBank/DDBJ databases">
        <title>The complete genome of plasmid of Calditerrivibrio nitroreducens DSM 19672.</title>
        <authorList>
            <consortium name="US DOE Joint Genome Institute (JGI-PGF)"/>
            <person name="Lucas S."/>
            <person name="Copeland A."/>
            <person name="Lapidus A."/>
            <person name="Bruce D."/>
            <person name="Goodwin L."/>
            <person name="Pitluck S."/>
            <person name="Kyrpides N."/>
            <person name="Mavromatis K."/>
            <person name="Ivanova N."/>
            <person name="Mikhailova N."/>
            <person name="Zeytun A."/>
            <person name="Brettin T."/>
            <person name="Detter J.C."/>
            <person name="Tapia R."/>
            <person name="Han C."/>
            <person name="Land M."/>
            <person name="Hauser L."/>
            <person name="Markowitz V."/>
            <person name="Cheng J.-F."/>
            <person name="Hugenholtz P."/>
            <person name="Woyke T."/>
            <person name="Wu D."/>
            <person name="Spring S."/>
            <person name="Schroeder M."/>
            <person name="Brambilla E."/>
            <person name="Klenk H.-P."/>
            <person name="Eisen J.A."/>
        </authorList>
    </citation>
    <scope>NUCLEOTIDE SEQUENCE</scope>
    <source>
        <strain>DSM 19672</strain>
    </source>
</reference>
<feature type="transmembrane region" description="Helical" evidence="1">
    <location>
        <begin position="12"/>
        <end position="33"/>
    </location>
</feature>
<keyword evidence="2" id="KW-0762">Sugar transport</keyword>
<proteinExistence type="predicted"/>
<keyword evidence="2" id="KW-0813">Transport</keyword>
<organism evidence="2 3">
    <name type="scientific">Calditerrivibrio nitroreducens (strain DSM 19672 / NBRC 101217 / Yu37-1)</name>
    <dbReference type="NCBI Taxonomy" id="768670"/>
    <lineage>
        <taxon>Bacteria</taxon>
        <taxon>Pseudomonadati</taxon>
        <taxon>Deferribacterota</taxon>
        <taxon>Deferribacteres</taxon>
        <taxon>Deferribacterales</taxon>
        <taxon>Calditerrivibrionaceae</taxon>
    </lineage>
</organism>
<sequence length="75" mass="8145">MQSANEGLGKKVTKYAGWGITLVATIYTITGYIDIASDASTRAYAPLIFIEGGFFIAIGLVVLWLGYRNTNKPKD</sequence>
<protein>
    <submittedName>
        <fullName evidence="2">Sugar transporter, putative</fullName>
    </submittedName>
</protein>
<geneLocation type="plasmid" evidence="2 3">
    <name>pCALNI01</name>
</geneLocation>
<keyword evidence="1" id="KW-1133">Transmembrane helix</keyword>
<accession>E4TK91</accession>